<dbReference type="AlphaFoldDB" id="A0AAJ1BAZ9"/>
<dbReference type="RefSeq" id="WP_238127798.1">
    <property type="nucleotide sequence ID" value="NZ_JAKNHJ010000005.1"/>
</dbReference>
<evidence type="ECO:0000313" key="1">
    <source>
        <dbReference type="EMBL" id="MCG4617568.1"/>
    </source>
</evidence>
<name>A0AAJ1BAZ9_9ACTO</name>
<gene>
    <name evidence="1" type="ORF">L0M99_03515</name>
</gene>
<dbReference type="Proteomes" id="UP001200537">
    <property type="component" value="Unassembled WGS sequence"/>
</dbReference>
<reference evidence="1" key="1">
    <citation type="submission" date="2022-01" db="EMBL/GenBank/DDBJ databases">
        <title>Collection of gut derived symbiotic bacterial strains cultured from healthy donors.</title>
        <authorList>
            <person name="Lin H."/>
            <person name="Kohout C."/>
            <person name="Waligurski E."/>
            <person name="Pamer E.G."/>
        </authorList>
    </citation>
    <scope>NUCLEOTIDE SEQUENCE</scope>
    <source>
        <strain evidence="1">DFI.7.46</strain>
    </source>
</reference>
<sequence length="141" mass="16374">MIYPDWWEESPPSLESLTAWCEKHQVDLFMDVEMPGDWQGIYIDDLRAIYINRRTPASWLVPVLAHETFHAVARHDGHQAAPVEARIDEAVAQEIIDPEEYRFWETQYGWSTGGIASALNLPRWTVEAYRRKLAQTHPVTL</sequence>
<accession>A0AAJ1BAZ9</accession>
<evidence type="ECO:0008006" key="3">
    <source>
        <dbReference type="Google" id="ProtNLM"/>
    </source>
</evidence>
<dbReference type="EMBL" id="JAKNHJ010000005">
    <property type="protein sequence ID" value="MCG4617568.1"/>
    <property type="molecule type" value="Genomic_DNA"/>
</dbReference>
<protein>
    <recommendedName>
        <fullName evidence="3">IrrE N-terminal-like domain-containing protein</fullName>
    </recommendedName>
</protein>
<comment type="caution">
    <text evidence="1">The sequence shown here is derived from an EMBL/GenBank/DDBJ whole genome shotgun (WGS) entry which is preliminary data.</text>
</comment>
<evidence type="ECO:0000313" key="2">
    <source>
        <dbReference type="Proteomes" id="UP001200537"/>
    </source>
</evidence>
<organism evidence="1 2">
    <name type="scientific">Varibaculum cambriense</name>
    <dbReference type="NCBI Taxonomy" id="184870"/>
    <lineage>
        <taxon>Bacteria</taxon>
        <taxon>Bacillati</taxon>
        <taxon>Actinomycetota</taxon>
        <taxon>Actinomycetes</taxon>
        <taxon>Actinomycetales</taxon>
        <taxon>Actinomycetaceae</taxon>
        <taxon>Varibaculum</taxon>
    </lineage>
</organism>
<proteinExistence type="predicted"/>